<evidence type="ECO:0000256" key="1">
    <source>
        <dbReference type="ARBA" id="ARBA00022491"/>
    </source>
</evidence>
<keyword evidence="1" id="KW-0678">Repressor</keyword>
<keyword evidence="2 3" id="KW-0238">DNA-binding</keyword>
<proteinExistence type="predicted"/>
<evidence type="ECO:0000313" key="6">
    <source>
        <dbReference type="Proteomes" id="UP001290455"/>
    </source>
</evidence>
<evidence type="ECO:0000259" key="4">
    <source>
        <dbReference type="PROSITE" id="PS50977"/>
    </source>
</evidence>
<dbReference type="RefSeq" id="WP_322447327.1">
    <property type="nucleotide sequence ID" value="NZ_JAXOFX010000010.1"/>
</dbReference>
<keyword evidence="6" id="KW-1185">Reference proteome</keyword>
<evidence type="ECO:0000256" key="2">
    <source>
        <dbReference type="ARBA" id="ARBA00023125"/>
    </source>
</evidence>
<dbReference type="EMBL" id="JAXOFX010000010">
    <property type="protein sequence ID" value="MDZ5473027.1"/>
    <property type="molecule type" value="Genomic_DNA"/>
</dbReference>
<dbReference type="InterPro" id="IPR009057">
    <property type="entry name" value="Homeodomain-like_sf"/>
</dbReference>
<protein>
    <submittedName>
        <fullName evidence="5">TetR/AcrR family transcriptional regulator</fullName>
    </submittedName>
</protein>
<dbReference type="PANTHER" id="PTHR43479">
    <property type="entry name" value="ACREF/ENVCD OPERON REPRESSOR-RELATED"/>
    <property type="match status" value="1"/>
</dbReference>
<evidence type="ECO:0000313" key="5">
    <source>
        <dbReference type="EMBL" id="MDZ5473027.1"/>
    </source>
</evidence>
<dbReference type="Pfam" id="PF00440">
    <property type="entry name" value="TetR_N"/>
    <property type="match status" value="1"/>
</dbReference>
<dbReference type="InterPro" id="IPR023772">
    <property type="entry name" value="DNA-bd_HTH_TetR-type_CS"/>
</dbReference>
<dbReference type="Proteomes" id="UP001290455">
    <property type="component" value="Unassembled WGS sequence"/>
</dbReference>
<feature type="DNA-binding region" description="H-T-H motif" evidence="3">
    <location>
        <begin position="32"/>
        <end position="51"/>
    </location>
</feature>
<dbReference type="Gene3D" id="1.10.10.60">
    <property type="entry name" value="Homeodomain-like"/>
    <property type="match status" value="1"/>
</dbReference>
<gene>
    <name evidence="5" type="ORF">SM124_15015</name>
</gene>
<dbReference type="PRINTS" id="PR00455">
    <property type="entry name" value="HTHTETR"/>
</dbReference>
<feature type="domain" description="HTH tetR-type" evidence="4">
    <location>
        <begin position="9"/>
        <end position="69"/>
    </location>
</feature>
<dbReference type="PROSITE" id="PS01081">
    <property type="entry name" value="HTH_TETR_1"/>
    <property type="match status" value="1"/>
</dbReference>
<name>A0ABU5J0Y3_9BACI</name>
<organism evidence="5 6">
    <name type="scientific">Robertmurraya mangrovi</name>
    <dbReference type="NCBI Taxonomy" id="3098077"/>
    <lineage>
        <taxon>Bacteria</taxon>
        <taxon>Bacillati</taxon>
        <taxon>Bacillota</taxon>
        <taxon>Bacilli</taxon>
        <taxon>Bacillales</taxon>
        <taxon>Bacillaceae</taxon>
        <taxon>Robertmurraya</taxon>
    </lineage>
</organism>
<dbReference type="PROSITE" id="PS50977">
    <property type="entry name" value="HTH_TETR_2"/>
    <property type="match status" value="1"/>
</dbReference>
<reference evidence="5 6" key="1">
    <citation type="submission" date="2023-11" db="EMBL/GenBank/DDBJ databases">
        <title>Bacillus jintuensis, isolated from a mudflat on the Beibu Gulf coast.</title>
        <authorList>
            <person name="Li M."/>
        </authorList>
    </citation>
    <scope>NUCLEOTIDE SEQUENCE [LARGE SCALE GENOMIC DNA]</scope>
    <source>
        <strain evidence="5 6">31A1R</strain>
    </source>
</reference>
<evidence type="ECO:0000256" key="3">
    <source>
        <dbReference type="PROSITE-ProRule" id="PRU00335"/>
    </source>
</evidence>
<dbReference type="Gene3D" id="1.10.357.10">
    <property type="entry name" value="Tetracycline Repressor, domain 2"/>
    <property type="match status" value="1"/>
</dbReference>
<dbReference type="InterPro" id="IPR001647">
    <property type="entry name" value="HTH_TetR"/>
</dbReference>
<dbReference type="PANTHER" id="PTHR43479:SF11">
    <property type="entry name" value="ACREF_ENVCD OPERON REPRESSOR-RELATED"/>
    <property type="match status" value="1"/>
</dbReference>
<accession>A0ABU5J0Y3</accession>
<dbReference type="InterPro" id="IPR050624">
    <property type="entry name" value="HTH-type_Tx_Regulator"/>
</dbReference>
<comment type="caution">
    <text evidence="5">The sequence shown here is derived from an EMBL/GenBank/DDBJ whole genome shotgun (WGS) entry which is preliminary data.</text>
</comment>
<dbReference type="SUPFAM" id="SSF46689">
    <property type="entry name" value="Homeodomain-like"/>
    <property type="match status" value="1"/>
</dbReference>
<sequence>MRHKRRDGIETRHLIVKVSRDLFMELGYRAVSTRKIATACQITQPTLYHYFENKEAIYLEVLRTELLETKNQLDQVISNHEDLEECLFQISYHLLLHVPKDLSQMEHDIRHELAEQHRGMIFQWWQAAYLTPISTVLEKGMNKGEIRHPSEYHTTVDSLSMLLLNLIKAYPPSDPSSPEIQIEKRAEEQARLFTNILLYGLAPK</sequence>